<dbReference type="SUPFAM" id="SSF53474">
    <property type="entry name" value="alpha/beta-Hydrolases"/>
    <property type="match status" value="1"/>
</dbReference>
<dbReference type="EMBL" id="SPVF01000222">
    <property type="protein sequence ID" value="TFW15877.1"/>
    <property type="molecule type" value="Genomic_DNA"/>
</dbReference>
<organism evidence="2 3">
    <name type="scientific">Zemynaea arenosa</name>
    <dbReference type="NCBI Taxonomy" id="2561931"/>
    <lineage>
        <taxon>Bacteria</taxon>
        <taxon>Pseudomonadati</taxon>
        <taxon>Pseudomonadota</taxon>
        <taxon>Betaproteobacteria</taxon>
        <taxon>Burkholderiales</taxon>
        <taxon>Oxalobacteraceae</taxon>
        <taxon>Telluria group</taxon>
        <taxon>Zemynaea</taxon>
    </lineage>
</organism>
<dbReference type="InterPro" id="IPR029058">
    <property type="entry name" value="AB_hydrolase_fold"/>
</dbReference>
<keyword evidence="3" id="KW-1185">Reference proteome</keyword>
<dbReference type="Proteomes" id="UP000298438">
    <property type="component" value="Unassembled WGS sequence"/>
</dbReference>
<keyword evidence="2" id="KW-0378">Hydrolase</keyword>
<evidence type="ECO:0000313" key="2">
    <source>
        <dbReference type="EMBL" id="TFW15877.1"/>
    </source>
</evidence>
<sequence length="409" mass="44278">MGQLTLAFCFFAAVGSQMIRMGQHTLAFLVSRLRAGLDDSACAEPSRRRMALPCAFRTNLAAMNLTLSAMLIPLYAAASIAAAAPVPNPEVLSTSSHRPGLALRVLHQPPAQASTHPPVLFIHGSSFPSELAFAFPMDGESWTTVMARAGYDTWALDFLGYGHSDRYPEMQSTAPADPPGRARNVQADIDHAVDLIRARTGQPKVTLIAHSWGGSVAALYTQNHVEKVAALVLFAAVTPRFPAQAAQSNAAVSTPAAEPERITHAANDMTPAERIRLMDSLRPAGQPHALAPDVFTTWGPRWLASDPLATASHAPTVRFPAGPDQDIADLQSGRSYYDPARITVPTLLVRGAWDSWPSAADYTWLQDHLTSAPSRKMVVIPQGTHVLHLERNRHQLYEAVLDFLSSLPR</sequence>
<dbReference type="OrthoDB" id="9112061at2"/>
<evidence type="ECO:0000313" key="3">
    <source>
        <dbReference type="Proteomes" id="UP000298438"/>
    </source>
</evidence>
<proteinExistence type="predicted"/>
<protein>
    <submittedName>
        <fullName evidence="2">Alpha/beta hydrolase</fullName>
    </submittedName>
</protein>
<dbReference type="InterPro" id="IPR000073">
    <property type="entry name" value="AB_hydrolase_1"/>
</dbReference>
<accession>A0A4Y9S5X6</accession>
<reference evidence="2 3" key="1">
    <citation type="submission" date="2019-03" db="EMBL/GenBank/DDBJ databases">
        <title>Draft Genome Sequence of Massilia arenosa sp. nov., a Novel Massilia Species Isolated from a Sandy-loam Maize Soil.</title>
        <authorList>
            <person name="Raths R."/>
            <person name="Peta V."/>
            <person name="Bucking H."/>
        </authorList>
    </citation>
    <scope>NUCLEOTIDE SEQUENCE [LARGE SCALE GENOMIC DNA]</scope>
    <source>
        <strain evidence="2 3">MC02</strain>
    </source>
</reference>
<dbReference type="PANTHER" id="PTHR43194:SF2">
    <property type="entry name" value="PEROXISOMAL MEMBRANE PROTEIN LPX1"/>
    <property type="match status" value="1"/>
</dbReference>
<comment type="caution">
    <text evidence="2">The sequence shown here is derived from an EMBL/GenBank/DDBJ whole genome shotgun (WGS) entry which is preliminary data.</text>
</comment>
<dbReference type="PANTHER" id="PTHR43194">
    <property type="entry name" value="HYDROLASE ALPHA/BETA FOLD FAMILY"/>
    <property type="match status" value="1"/>
</dbReference>
<evidence type="ECO:0000259" key="1">
    <source>
        <dbReference type="Pfam" id="PF00561"/>
    </source>
</evidence>
<feature type="domain" description="AB hydrolase-1" evidence="1">
    <location>
        <begin position="117"/>
        <end position="390"/>
    </location>
</feature>
<name>A0A4Y9S5X6_9BURK</name>
<dbReference type="InterPro" id="IPR050228">
    <property type="entry name" value="Carboxylesterase_BioH"/>
</dbReference>
<dbReference type="Pfam" id="PF00561">
    <property type="entry name" value="Abhydrolase_1"/>
    <property type="match status" value="1"/>
</dbReference>
<dbReference type="Gene3D" id="3.40.50.1820">
    <property type="entry name" value="alpha/beta hydrolase"/>
    <property type="match status" value="1"/>
</dbReference>
<dbReference type="AlphaFoldDB" id="A0A4Y9S5X6"/>
<gene>
    <name evidence="2" type="ORF">E4L96_17365</name>
</gene>
<dbReference type="GO" id="GO:0016787">
    <property type="term" value="F:hydrolase activity"/>
    <property type="evidence" value="ECO:0007669"/>
    <property type="project" value="UniProtKB-KW"/>
</dbReference>